<dbReference type="CTD" id="768211"/>
<dbReference type="OrthoDB" id="9353106at2759"/>
<accession>A0A8C9RB30</accession>
<reference evidence="9" key="2">
    <citation type="submission" date="2025-08" db="UniProtKB">
        <authorList>
            <consortium name="Ensembl"/>
        </authorList>
    </citation>
    <scope>IDENTIFICATION</scope>
</reference>
<evidence type="ECO:0000256" key="1">
    <source>
        <dbReference type="ARBA" id="ARBA00004162"/>
    </source>
</evidence>
<feature type="transmembrane region" description="Helical" evidence="8">
    <location>
        <begin position="32"/>
        <end position="55"/>
    </location>
</feature>
<comment type="subcellular location">
    <subcellularLocation>
        <location evidence="1">Cell membrane</location>
        <topology evidence="1">Single-pass membrane protein</topology>
    </subcellularLocation>
</comment>
<dbReference type="RefSeq" id="XP_029112070.1">
    <property type="nucleotide sequence ID" value="XM_029256237.1"/>
</dbReference>
<dbReference type="PANTHER" id="PTHR31037">
    <property type="entry name" value="RELT-LIKE PROTEIN 1-RELATED"/>
    <property type="match status" value="1"/>
</dbReference>
<dbReference type="GO" id="GO:1900745">
    <property type="term" value="P:positive regulation of p38MAPK cascade"/>
    <property type="evidence" value="ECO:0007669"/>
    <property type="project" value="InterPro"/>
</dbReference>
<name>A0A8C9RB30_SCLFO</name>
<evidence type="ECO:0000256" key="7">
    <source>
        <dbReference type="SAM" id="MobiDB-lite"/>
    </source>
</evidence>
<dbReference type="KEGG" id="sfm:108924162"/>
<evidence type="ECO:0000256" key="3">
    <source>
        <dbReference type="ARBA" id="ARBA00022475"/>
    </source>
</evidence>
<feature type="compositionally biased region" description="Low complexity" evidence="7">
    <location>
        <begin position="222"/>
        <end position="243"/>
    </location>
</feature>
<feature type="compositionally biased region" description="Polar residues" evidence="7">
    <location>
        <begin position="1"/>
        <end position="24"/>
    </location>
</feature>
<evidence type="ECO:0000256" key="6">
    <source>
        <dbReference type="ARBA" id="ARBA00023136"/>
    </source>
</evidence>
<dbReference type="GO" id="GO:0005886">
    <property type="term" value="C:plasma membrane"/>
    <property type="evidence" value="ECO:0007669"/>
    <property type="project" value="UniProtKB-SubCell"/>
</dbReference>
<evidence type="ECO:0000313" key="10">
    <source>
        <dbReference type="Proteomes" id="UP000694397"/>
    </source>
</evidence>
<dbReference type="Pfam" id="PF12606">
    <property type="entry name" value="RELT"/>
    <property type="match status" value="1"/>
</dbReference>
<dbReference type="InterPro" id="IPR042315">
    <property type="entry name" value="RELL1"/>
</dbReference>
<feature type="region of interest" description="Disordered" evidence="7">
    <location>
        <begin position="206"/>
        <end position="249"/>
    </location>
</feature>
<organism evidence="9 10">
    <name type="scientific">Scleropages formosus</name>
    <name type="common">Asian bonytongue</name>
    <name type="synonym">Osteoglossum formosum</name>
    <dbReference type="NCBI Taxonomy" id="113540"/>
    <lineage>
        <taxon>Eukaryota</taxon>
        <taxon>Metazoa</taxon>
        <taxon>Chordata</taxon>
        <taxon>Craniata</taxon>
        <taxon>Vertebrata</taxon>
        <taxon>Euteleostomi</taxon>
        <taxon>Actinopterygii</taxon>
        <taxon>Neopterygii</taxon>
        <taxon>Teleostei</taxon>
        <taxon>Osteoglossocephala</taxon>
        <taxon>Osteoglossomorpha</taxon>
        <taxon>Osteoglossiformes</taxon>
        <taxon>Osteoglossidae</taxon>
        <taxon>Scleropages</taxon>
    </lineage>
</organism>
<dbReference type="AlphaFoldDB" id="A0A8C9RB30"/>
<feature type="region of interest" description="Disordered" evidence="7">
    <location>
        <begin position="1"/>
        <end position="25"/>
    </location>
</feature>
<reference evidence="9 10" key="1">
    <citation type="submission" date="2019-04" db="EMBL/GenBank/DDBJ databases">
        <authorList>
            <consortium name="Wellcome Sanger Institute Data Sharing"/>
        </authorList>
    </citation>
    <scope>NUCLEOTIDE SEQUENCE [LARGE SCALE GENOMIC DNA]</scope>
</reference>
<dbReference type="GeneID" id="108924162"/>
<feature type="region of interest" description="Disordered" evidence="7">
    <location>
        <begin position="122"/>
        <end position="151"/>
    </location>
</feature>
<dbReference type="InterPro" id="IPR022248">
    <property type="entry name" value="TNF_rcpt_RELT"/>
</dbReference>
<evidence type="ECO:0000256" key="4">
    <source>
        <dbReference type="ARBA" id="ARBA00022692"/>
    </source>
</evidence>
<proteinExistence type="inferred from homology"/>
<evidence type="ECO:0000256" key="8">
    <source>
        <dbReference type="SAM" id="Phobius"/>
    </source>
</evidence>
<keyword evidence="5 8" id="KW-1133">Transmembrane helix</keyword>
<dbReference type="PANTHER" id="PTHR31037:SF1">
    <property type="entry name" value="RELT-LIKE PROTEIN 1"/>
    <property type="match status" value="1"/>
</dbReference>
<protein>
    <submittedName>
        <fullName evidence="9">RELT like 1</fullName>
    </submittedName>
</protein>
<dbReference type="Proteomes" id="UP000694397">
    <property type="component" value="Chromosome 11"/>
</dbReference>
<dbReference type="Ensembl" id="ENSSFOT00015009427.2">
    <property type="protein sequence ID" value="ENSSFOP00015009299.2"/>
    <property type="gene ID" value="ENSSFOG00015024304.1"/>
</dbReference>
<sequence>MADSTTTHGVGSPTKTTGDNSTLAPGSKNPEYVAFVLVPTFFLLGLLGVLICHILKRRGYRCTTEAEGEDEVLESEKDKDPECAAELNDTFSDANNDTVGQIVHYIMKNEANSDALKAMLHENSIDPDGPPVSSPPTTPISPGAPPGAPKHTCSHLHTVGGVSGHKSVCSRCNQKKWPHMKHATRSHAGEVTVLSVGRFRVTKCDPKAPREKRTLLITEANRSTPTTPTTPTASEPTSRTASESQERDK</sequence>
<keyword evidence="10" id="KW-1185">Reference proteome</keyword>
<evidence type="ECO:0000256" key="2">
    <source>
        <dbReference type="ARBA" id="ARBA00008688"/>
    </source>
</evidence>
<comment type="similarity">
    <text evidence="2">Belongs to the RELT family.</text>
</comment>
<evidence type="ECO:0000313" key="9">
    <source>
        <dbReference type="Ensembl" id="ENSSFOP00015009299.2"/>
    </source>
</evidence>
<evidence type="ECO:0000256" key="5">
    <source>
        <dbReference type="ARBA" id="ARBA00022989"/>
    </source>
</evidence>
<keyword evidence="4 8" id="KW-0812">Transmembrane</keyword>
<keyword evidence="6 8" id="KW-0472">Membrane</keyword>
<keyword evidence="3" id="KW-1003">Cell membrane</keyword>
<dbReference type="GeneTree" id="ENSGT00940000159709"/>
<feature type="compositionally biased region" description="Pro residues" evidence="7">
    <location>
        <begin position="128"/>
        <end position="148"/>
    </location>
</feature>
<gene>
    <name evidence="9" type="primary">RELL1</name>
    <name evidence="9" type="synonym">rell1</name>
</gene>
<reference evidence="9" key="3">
    <citation type="submission" date="2025-09" db="UniProtKB">
        <authorList>
            <consortium name="Ensembl"/>
        </authorList>
    </citation>
    <scope>IDENTIFICATION</scope>
</reference>